<dbReference type="SUPFAM" id="SSF46894">
    <property type="entry name" value="C-terminal effector domain of the bipartite response regulators"/>
    <property type="match status" value="1"/>
</dbReference>
<dbReference type="GO" id="GO:0006355">
    <property type="term" value="P:regulation of DNA-templated transcription"/>
    <property type="evidence" value="ECO:0007669"/>
    <property type="project" value="InterPro"/>
</dbReference>
<dbReference type="EMBL" id="JAFNLL010000002">
    <property type="protein sequence ID" value="MBO1266483.1"/>
    <property type="molecule type" value="Genomic_DNA"/>
</dbReference>
<evidence type="ECO:0000259" key="4">
    <source>
        <dbReference type="PROSITE" id="PS50043"/>
    </source>
</evidence>
<dbReference type="PROSITE" id="PS50043">
    <property type="entry name" value="HTH_LUXR_2"/>
    <property type="match status" value="1"/>
</dbReference>
<dbReference type="InterPro" id="IPR000792">
    <property type="entry name" value="Tscrpt_reg_LuxR_C"/>
</dbReference>
<evidence type="ECO:0000256" key="2">
    <source>
        <dbReference type="ARBA" id="ARBA00023125"/>
    </source>
</evidence>
<dbReference type="PRINTS" id="PR00038">
    <property type="entry name" value="HTHLUXR"/>
</dbReference>
<evidence type="ECO:0000256" key="1">
    <source>
        <dbReference type="ARBA" id="ARBA00023015"/>
    </source>
</evidence>
<dbReference type="PANTHER" id="PTHR44688">
    <property type="entry name" value="DNA-BINDING TRANSCRIPTIONAL ACTIVATOR DEVR_DOSR"/>
    <property type="match status" value="1"/>
</dbReference>
<organism evidence="5 6">
    <name type="scientific">Arthrobacter cavernae</name>
    <dbReference type="NCBI Taxonomy" id="2817681"/>
    <lineage>
        <taxon>Bacteria</taxon>
        <taxon>Bacillati</taxon>
        <taxon>Actinomycetota</taxon>
        <taxon>Actinomycetes</taxon>
        <taxon>Micrococcales</taxon>
        <taxon>Micrococcaceae</taxon>
        <taxon>Arthrobacter</taxon>
    </lineage>
</organism>
<dbReference type="Gene3D" id="3.40.50.300">
    <property type="entry name" value="P-loop containing nucleotide triphosphate hydrolases"/>
    <property type="match status" value="1"/>
</dbReference>
<dbReference type="RefSeq" id="WP_207614241.1">
    <property type="nucleotide sequence ID" value="NZ_JAFNLL010000002.1"/>
</dbReference>
<dbReference type="InterPro" id="IPR011990">
    <property type="entry name" value="TPR-like_helical_dom_sf"/>
</dbReference>
<reference evidence="5" key="1">
    <citation type="submission" date="2021-03" db="EMBL/GenBank/DDBJ databases">
        <title>A new species, PO-11, isolated from a karst cave deposit.</title>
        <authorList>
            <person name="Zhaoxiaoyong W."/>
        </authorList>
    </citation>
    <scope>NUCLEOTIDE SEQUENCE</scope>
    <source>
        <strain evidence="5">PO-11</strain>
    </source>
</reference>
<evidence type="ECO:0000256" key="3">
    <source>
        <dbReference type="ARBA" id="ARBA00023163"/>
    </source>
</evidence>
<dbReference type="SUPFAM" id="SSF48452">
    <property type="entry name" value="TPR-like"/>
    <property type="match status" value="1"/>
</dbReference>
<dbReference type="InterPro" id="IPR036388">
    <property type="entry name" value="WH-like_DNA-bd_sf"/>
</dbReference>
<dbReference type="SMART" id="SM00421">
    <property type="entry name" value="HTH_LUXR"/>
    <property type="match status" value="1"/>
</dbReference>
<dbReference type="InterPro" id="IPR027417">
    <property type="entry name" value="P-loop_NTPase"/>
</dbReference>
<evidence type="ECO:0000313" key="5">
    <source>
        <dbReference type="EMBL" id="MBO1266483.1"/>
    </source>
</evidence>
<protein>
    <submittedName>
        <fullName evidence="5">AAA family ATPase</fullName>
    </submittedName>
</protein>
<dbReference type="PANTHER" id="PTHR44688:SF16">
    <property type="entry name" value="DNA-BINDING TRANSCRIPTIONAL ACTIVATOR DEVR_DOSR"/>
    <property type="match status" value="1"/>
</dbReference>
<dbReference type="CDD" id="cd06170">
    <property type="entry name" value="LuxR_C_like"/>
    <property type="match status" value="1"/>
</dbReference>
<dbReference type="Gene3D" id="1.25.40.10">
    <property type="entry name" value="Tetratricopeptide repeat domain"/>
    <property type="match status" value="1"/>
</dbReference>
<dbReference type="SMART" id="SM00382">
    <property type="entry name" value="AAA"/>
    <property type="match status" value="1"/>
</dbReference>
<gene>
    <name evidence="5" type="ORF">J1902_00550</name>
</gene>
<comment type="caution">
    <text evidence="5">The sequence shown here is derived from an EMBL/GenBank/DDBJ whole genome shotgun (WGS) entry which is preliminary data.</text>
</comment>
<keyword evidence="1" id="KW-0805">Transcription regulation</keyword>
<dbReference type="Gene3D" id="1.10.10.10">
    <property type="entry name" value="Winged helix-like DNA-binding domain superfamily/Winged helix DNA-binding domain"/>
    <property type="match status" value="1"/>
</dbReference>
<dbReference type="Pfam" id="PF00196">
    <property type="entry name" value="GerE"/>
    <property type="match status" value="1"/>
</dbReference>
<accession>A0A939HFQ5</accession>
<sequence length="894" mass="95387">MNPVRPRPFVGRRHYVDAATETLRSGATGAVLLVAEPGLGKSALAEAIAQDLADEMIIMRVHGSPSLANVPYGVLAPYLVDLPEDPTSSHVAILRAFWAQFERLRAGRELPLLLLVDDAHELDSATANVIVDLITANWAKVVVSCRPRPGLPPSLMQLWYDSMAERFDLEPLGRDDVNDVAEHILGGPVLPSTTHMLWTASEGNPMLLNCLLEDGRANGSIVRNNGVWLLAGPLATGGPALTGSVRNQLLRRTPQEREALTMIALAEPVSLSALEATSGADMVQALVDSQLVEMSADGGEQLRLRHAVYGQAIRSMVSSSRSLQLRQQLISYLDSQPGSEAALLRMVAWSVESGVKVPDNQLLKAAIHAARTFQNEAAINLAARIHDPGPWQQGRAAAARAYFSSGEYSKAERALEASKLDGFPGHSDSMAPAGAVLLEASIRTAVAAAQPGGFGLPVGRGTGQRASAPRSVTAQAPLPGPVVQLLDLDMAGDFQGLAGLLQELGPVLLTGVEDRKQDVLSAFLLCMRSDVLRAEGDPVQALAEANQAAELVIDDPEELFFIREFVLYRRAAAAVDSGDWVQTEKILAGYEAEAGPGLTTFGGSVQYFRGLALIRQGRFDAAFKLLRPAVEALRLNDPQQLLRCAVGAAAYAAVRAGERQQAQVLFDESRGFRGPGRGPDWCLGPTFATATGEVLNRDGAGVAGLQDLLDSVSPSLPASARLQALSLWLEIGSGAAVDQTLELTSTMTGPWASSWSHFASARGTRDPDTAMKAAESVAALGMMRMARDGFAHAANLYKAAGEQSGARQAVIRQGQCDHDLGKRPGAVAGPAQAAQVQLTRRERDIIALAIEGLTDRQIAERLMVSVRTVEGHLYRSYAKLGIRRREELEGARGL</sequence>
<dbReference type="Proteomes" id="UP000664164">
    <property type="component" value="Unassembled WGS sequence"/>
</dbReference>
<dbReference type="InterPro" id="IPR041664">
    <property type="entry name" value="AAA_16"/>
</dbReference>
<dbReference type="InterPro" id="IPR003593">
    <property type="entry name" value="AAA+_ATPase"/>
</dbReference>
<name>A0A939HFQ5_9MICC</name>
<dbReference type="SUPFAM" id="SSF52540">
    <property type="entry name" value="P-loop containing nucleoside triphosphate hydrolases"/>
    <property type="match status" value="1"/>
</dbReference>
<keyword evidence="2" id="KW-0238">DNA-binding</keyword>
<dbReference type="AlphaFoldDB" id="A0A939HFQ5"/>
<dbReference type="Pfam" id="PF13191">
    <property type="entry name" value="AAA_16"/>
    <property type="match status" value="1"/>
</dbReference>
<dbReference type="InterPro" id="IPR016032">
    <property type="entry name" value="Sig_transdc_resp-reg_C-effctor"/>
</dbReference>
<dbReference type="GO" id="GO:0003677">
    <property type="term" value="F:DNA binding"/>
    <property type="evidence" value="ECO:0007669"/>
    <property type="project" value="UniProtKB-KW"/>
</dbReference>
<keyword evidence="6" id="KW-1185">Reference proteome</keyword>
<keyword evidence="3" id="KW-0804">Transcription</keyword>
<evidence type="ECO:0000313" key="6">
    <source>
        <dbReference type="Proteomes" id="UP000664164"/>
    </source>
</evidence>
<proteinExistence type="predicted"/>
<feature type="domain" description="HTH luxR-type" evidence="4">
    <location>
        <begin position="831"/>
        <end position="894"/>
    </location>
</feature>